<dbReference type="NCBIfam" id="NF033788">
    <property type="entry name" value="HTH_metalloreg"/>
    <property type="match status" value="1"/>
</dbReference>
<evidence type="ECO:0000259" key="4">
    <source>
        <dbReference type="PROSITE" id="PS50987"/>
    </source>
</evidence>
<dbReference type="EMBL" id="AP024601">
    <property type="protein sequence ID" value="BCU82064.1"/>
    <property type="molecule type" value="Genomic_DNA"/>
</dbReference>
<dbReference type="Gene3D" id="1.10.10.10">
    <property type="entry name" value="Winged helix-like DNA-binding domain superfamily/Winged helix DNA-binding domain"/>
    <property type="match status" value="1"/>
</dbReference>
<evidence type="ECO:0000313" key="5">
    <source>
        <dbReference type="EMBL" id="BCU82064.1"/>
    </source>
</evidence>
<dbReference type="AlphaFoldDB" id="A0A8D5ZL21"/>
<protein>
    <submittedName>
        <fullName evidence="5">Transcriptional regulator</fullName>
    </submittedName>
</protein>
<dbReference type="GO" id="GO:0003677">
    <property type="term" value="F:DNA binding"/>
    <property type="evidence" value="ECO:0007669"/>
    <property type="project" value="UniProtKB-KW"/>
</dbReference>
<dbReference type="InterPro" id="IPR036390">
    <property type="entry name" value="WH_DNA-bd_sf"/>
</dbReference>
<dbReference type="SMART" id="SM00418">
    <property type="entry name" value="HTH_ARSR"/>
    <property type="match status" value="1"/>
</dbReference>
<dbReference type="RefSeq" id="WP_212772450.1">
    <property type="nucleotide sequence ID" value="NZ_AP024601.1"/>
</dbReference>
<dbReference type="InterPro" id="IPR011991">
    <property type="entry name" value="ArsR-like_HTH"/>
</dbReference>
<reference evidence="5" key="2">
    <citation type="journal article" date="2021" name="Microbiol. Resour. Announc.">
        <title>Complete Genome Sequence of Polycladomyces abyssicola JIR-001T, Isolated from Hemipelagic Sediment in Deep Seawater.</title>
        <authorList>
            <person name="Tsubouchi T."/>
            <person name="Kaneko Y."/>
        </authorList>
    </citation>
    <scope>NUCLEOTIDE SEQUENCE</scope>
    <source>
        <strain evidence="5">JIR-001</strain>
    </source>
</reference>
<keyword evidence="2" id="KW-0238">DNA-binding</keyword>
<dbReference type="InterPro" id="IPR051081">
    <property type="entry name" value="HTH_MetalResp_TranReg"/>
</dbReference>
<dbReference type="InterPro" id="IPR036388">
    <property type="entry name" value="WH-like_DNA-bd_sf"/>
</dbReference>
<dbReference type="PANTHER" id="PTHR33154">
    <property type="entry name" value="TRANSCRIPTIONAL REGULATOR, ARSR FAMILY"/>
    <property type="match status" value="1"/>
</dbReference>
<evidence type="ECO:0000256" key="3">
    <source>
        <dbReference type="ARBA" id="ARBA00023163"/>
    </source>
</evidence>
<keyword evidence="1" id="KW-0805">Transcription regulation</keyword>
<dbReference type="Proteomes" id="UP000677436">
    <property type="component" value="Chromosome"/>
</dbReference>
<dbReference type="KEGG" id="pabs:JIR001_18470"/>
<dbReference type="GO" id="GO:0003700">
    <property type="term" value="F:DNA-binding transcription factor activity"/>
    <property type="evidence" value="ECO:0007669"/>
    <property type="project" value="InterPro"/>
</dbReference>
<dbReference type="PROSITE" id="PS50987">
    <property type="entry name" value="HTH_ARSR_2"/>
    <property type="match status" value="1"/>
</dbReference>
<feature type="domain" description="HTH arsR-type" evidence="4">
    <location>
        <begin position="1"/>
        <end position="107"/>
    </location>
</feature>
<evidence type="ECO:0000256" key="1">
    <source>
        <dbReference type="ARBA" id="ARBA00023015"/>
    </source>
</evidence>
<keyword evidence="3" id="KW-0804">Transcription</keyword>
<dbReference type="Pfam" id="PF01022">
    <property type="entry name" value="HTH_5"/>
    <property type="match status" value="1"/>
</dbReference>
<sequence>MVCTNEQLSLIAKALSDPIRLQIMDLVAKGSLNETPIQKCCTKGMCVCDIQEALDMKQSKVSYHLKELKNAGLLYERKEGKWHYYAVNQDTLERFCRELNDRFFLNLLHTEAKVE</sequence>
<reference evidence="5" key="1">
    <citation type="journal article" date="2013" name="Int. J. Syst. Evol. Microbiol.">
        <title>Polycladomyces abyssicola gen. nov., sp. nov., a thermophilic filamentous bacterium isolated from hemipelagic sediment.</title>
        <authorList>
            <person name="Tsubouchi T."/>
            <person name="Shimane Y."/>
            <person name="Mori K."/>
            <person name="Usui K."/>
            <person name="Hiraki T."/>
            <person name="Tame A."/>
            <person name="Uematsu K."/>
            <person name="Maruyama T."/>
            <person name="Hatada Y."/>
        </authorList>
    </citation>
    <scope>NUCLEOTIDE SEQUENCE</scope>
    <source>
        <strain evidence="5">JIR-001</strain>
    </source>
</reference>
<evidence type="ECO:0000256" key="2">
    <source>
        <dbReference type="ARBA" id="ARBA00023125"/>
    </source>
</evidence>
<evidence type="ECO:0000313" key="6">
    <source>
        <dbReference type="Proteomes" id="UP000677436"/>
    </source>
</evidence>
<gene>
    <name evidence="5" type="ORF">JIR001_18470</name>
</gene>
<dbReference type="SUPFAM" id="SSF46785">
    <property type="entry name" value="Winged helix' DNA-binding domain"/>
    <property type="match status" value="1"/>
</dbReference>
<dbReference type="InterPro" id="IPR001845">
    <property type="entry name" value="HTH_ArsR_DNA-bd_dom"/>
</dbReference>
<organism evidence="5 6">
    <name type="scientific">Polycladomyces abyssicola</name>
    <dbReference type="NCBI Taxonomy" id="1125966"/>
    <lineage>
        <taxon>Bacteria</taxon>
        <taxon>Bacillati</taxon>
        <taxon>Bacillota</taxon>
        <taxon>Bacilli</taxon>
        <taxon>Bacillales</taxon>
        <taxon>Thermoactinomycetaceae</taxon>
        <taxon>Polycladomyces</taxon>
    </lineage>
</organism>
<proteinExistence type="predicted"/>
<name>A0A8D5ZL21_9BACL</name>
<accession>A0A8D5ZL21</accession>
<keyword evidence="6" id="KW-1185">Reference proteome</keyword>
<dbReference type="PANTHER" id="PTHR33154:SF18">
    <property type="entry name" value="ARSENICAL RESISTANCE OPERON REPRESSOR"/>
    <property type="match status" value="1"/>
</dbReference>
<dbReference type="CDD" id="cd00090">
    <property type="entry name" value="HTH_ARSR"/>
    <property type="match status" value="1"/>
</dbReference>